<dbReference type="InterPro" id="IPR036102">
    <property type="entry name" value="OsmC/Ohrsf"/>
</dbReference>
<dbReference type="Proteomes" id="UP000235994">
    <property type="component" value="Unassembled WGS sequence"/>
</dbReference>
<accession>A0A2N8KAN2</accession>
<evidence type="ECO:0000313" key="2">
    <source>
        <dbReference type="Proteomes" id="UP000235994"/>
    </source>
</evidence>
<reference evidence="1 2" key="1">
    <citation type="submission" date="2018-01" db="EMBL/GenBank/DDBJ databases">
        <title>The draft genome of an aniline degradation strain ANB-1.</title>
        <authorList>
            <person name="Zhang L."/>
            <person name="Jiang J."/>
        </authorList>
    </citation>
    <scope>NUCLEOTIDE SEQUENCE [LARGE SCALE GENOMIC DNA]</scope>
    <source>
        <strain evidence="1 2">ANB-1</strain>
    </source>
</reference>
<dbReference type="InterPro" id="IPR003718">
    <property type="entry name" value="OsmC/Ohr_fam"/>
</dbReference>
<dbReference type="Pfam" id="PF02566">
    <property type="entry name" value="OsmC"/>
    <property type="match status" value="1"/>
</dbReference>
<dbReference type="PANTHER" id="PTHR39624">
    <property type="entry name" value="PROTEIN INVOLVED IN RIMO-MEDIATED BETA-METHYLTHIOLATION OF RIBOSOMAL PROTEIN S12 YCAO"/>
    <property type="match status" value="1"/>
</dbReference>
<sequence>MSSIRLRQNAPNTLQFTATAEGHELPLAMPQPQGEGPDPHDYFDTALGGCKALTLMVYSQRKGLPLESVGVEVVRDDSEERKGIYRLTAKLTLHGELSDAQIDELLAVAEKCPVHKLMTAVDVQVSTLVVRPA</sequence>
<dbReference type="SUPFAM" id="SSF82784">
    <property type="entry name" value="OsmC-like"/>
    <property type="match status" value="1"/>
</dbReference>
<keyword evidence="2" id="KW-1185">Reference proteome</keyword>
<proteinExistence type="predicted"/>
<protein>
    <submittedName>
        <fullName evidence="1">Osmotically inducible protein OsmC</fullName>
    </submittedName>
</protein>
<gene>
    <name evidence="1" type="ORF">C1I89_29520</name>
</gene>
<dbReference type="InterPro" id="IPR015946">
    <property type="entry name" value="KH_dom-like_a/b"/>
</dbReference>
<dbReference type="AlphaFoldDB" id="A0A2N8KAN2"/>
<dbReference type="PANTHER" id="PTHR39624:SF2">
    <property type="entry name" value="OSMC-LIKE PROTEIN"/>
    <property type="match status" value="1"/>
</dbReference>
<evidence type="ECO:0000313" key="1">
    <source>
        <dbReference type="EMBL" id="PND30514.1"/>
    </source>
</evidence>
<dbReference type="EMBL" id="POQS01000009">
    <property type="protein sequence ID" value="PND30514.1"/>
    <property type="molecule type" value="Genomic_DNA"/>
</dbReference>
<organism evidence="1 2">
    <name type="scientific">Achromobacter pulmonis</name>
    <dbReference type="NCBI Taxonomy" id="1389932"/>
    <lineage>
        <taxon>Bacteria</taxon>
        <taxon>Pseudomonadati</taxon>
        <taxon>Pseudomonadota</taxon>
        <taxon>Betaproteobacteria</taxon>
        <taxon>Burkholderiales</taxon>
        <taxon>Alcaligenaceae</taxon>
        <taxon>Achromobacter</taxon>
    </lineage>
</organism>
<name>A0A2N8KAN2_9BURK</name>
<comment type="caution">
    <text evidence="1">The sequence shown here is derived from an EMBL/GenBank/DDBJ whole genome shotgun (WGS) entry which is preliminary data.</text>
</comment>
<dbReference type="RefSeq" id="WP_102775821.1">
    <property type="nucleotide sequence ID" value="NZ_POQS01000009.1"/>
</dbReference>
<dbReference type="Gene3D" id="3.30.300.20">
    <property type="match status" value="1"/>
</dbReference>